<dbReference type="Proteomes" id="UP000002432">
    <property type="component" value="Chromosome"/>
</dbReference>
<dbReference type="PANTHER" id="PTHR36504">
    <property type="entry name" value="LIPOPOLYSACCHARIDE EXPORT SYSTEM PROTEIN LPTA"/>
    <property type="match status" value="1"/>
</dbReference>
<dbReference type="EnsemblBacteria" id="ABF40661">
    <property type="protein sequence ID" value="ABF40661"/>
    <property type="gene ID" value="Acid345_1660"/>
</dbReference>
<dbReference type="GO" id="GO:0015221">
    <property type="term" value="F:lipopolysaccharide transmembrane transporter activity"/>
    <property type="evidence" value="ECO:0007669"/>
    <property type="project" value="InterPro"/>
</dbReference>
<dbReference type="InterPro" id="IPR010664">
    <property type="entry name" value="LipoPS_assembly_LptC-rel"/>
</dbReference>
<protein>
    <submittedName>
        <fullName evidence="5">OstA-like protein</fullName>
    </submittedName>
</protein>
<dbReference type="eggNOG" id="COG1452">
    <property type="taxonomic scope" value="Bacteria"/>
</dbReference>
<dbReference type="HOGENOM" id="CLU_346449_0_0_0"/>
<dbReference type="GO" id="GO:0017089">
    <property type="term" value="F:glycolipid transfer activity"/>
    <property type="evidence" value="ECO:0007669"/>
    <property type="project" value="TreeGrafter"/>
</dbReference>
<sequence>MSFSITRLRIWFAVATITLVVVVTGVYLVRRYEQRVLLHIAAKKLGVEIQQSTEGFSLSKSEGGRTLFKISAKKATQYKETGRAALQDVSIVVYGRDGSRFDQIYGANFEYDNKTGNVTARGEVDIDLEANAQGPKRPDQATPAELKNPIHLKTSGLVFNQKTGLAHTDESIEFHVPQANGSARGVDYDSHTNRLTLNSEIKVATLGPTPQNLVAVHAVITKEPRRAVLSHVTVKQPDSTITSDTVTIAFRSDNTIEQIFADGNVEADNNGVNSYQVQAAKANLKFGADNDLQLTTLSDGTRFRSSGERPMHGFSDRIFVHFDQATQPTNIRLADNAHIIEEPAGSGPSHSQQRTEIVADALDIDVRNGKLPSKAATSGKAQVNIDQRASGNQPPTTTVVTAGRFVADFSKQGHINHILGQPNSRVVSSAAGQAERTTTADKLEVLYNEKGELASVLQQGNFRYHEALPANQGERTATAEKATYSPSDELLRLTGSPRITDGGMSLTASLVNINRHTGEATADGNVKSTYSQLKEQPNGAMLAASDPIHVTAKKMIALKNGGAATYSGGSRLWQGANTVEAPTIEFNRDQRSLVAQGTGQAASPVTSVFVQKDKDGKITPVNITARKLTYVDAERRARYEGGVTARTTDGVLTADHVDVYLKESGASTSPTAQPGPSQLDRIIAQGTVVLAQPGRRATGNKLTYFQQDGRFVLSGDNPAIADAEHGTVRGESLTFFSKDDRVLVEGSNAAPTVTHTRVSR</sequence>
<evidence type="ECO:0000256" key="1">
    <source>
        <dbReference type="ARBA" id="ARBA00022729"/>
    </source>
</evidence>
<evidence type="ECO:0000256" key="2">
    <source>
        <dbReference type="SAM" id="MobiDB-lite"/>
    </source>
</evidence>
<keyword evidence="3" id="KW-0812">Transmembrane</keyword>
<keyword evidence="6" id="KW-1185">Reference proteome</keyword>
<evidence type="ECO:0000259" key="4">
    <source>
        <dbReference type="Pfam" id="PF03968"/>
    </source>
</evidence>
<dbReference type="InterPro" id="IPR005653">
    <property type="entry name" value="OstA-like_N"/>
</dbReference>
<dbReference type="GO" id="GO:0005886">
    <property type="term" value="C:plasma membrane"/>
    <property type="evidence" value="ECO:0007669"/>
    <property type="project" value="InterPro"/>
</dbReference>
<dbReference type="GO" id="GO:0030288">
    <property type="term" value="C:outer membrane-bounded periplasmic space"/>
    <property type="evidence" value="ECO:0007669"/>
    <property type="project" value="TreeGrafter"/>
</dbReference>
<feature type="compositionally biased region" description="Polar residues" evidence="2">
    <location>
        <begin position="375"/>
        <end position="396"/>
    </location>
</feature>
<gene>
    <name evidence="5" type="ordered locus">Acid345_1660</name>
</gene>
<feature type="region of interest" description="Disordered" evidence="2">
    <location>
        <begin position="371"/>
        <end position="396"/>
    </location>
</feature>
<dbReference type="GO" id="GO:0009279">
    <property type="term" value="C:cell outer membrane"/>
    <property type="evidence" value="ECO:0007669"/>
    <property type="project" value="TreeGrafter"/>
</dbReference>
<dbReference type="InterPro" id="IPR052037">
    <property type="entry name" value="LPS_export_LptA"/>
</dbReference>
<accession>Q1IR39</accession>
<dbReference type="EMBL" id="CP000360">
    <property type="protein sequence ID" value="ABF40661.1"/>
    <property type="molecule type" value="Genomic_DNA"/>
</dbReference>
<dbReference type="Gene3D" id="2.60.450.10">
    <property type="entry name" value="Lipopolysaccharide (LPS) transport protein A like domain"/>
    <property type="match status" value="4"/>
</dbReference>
<keyword evidence="1" id="KW-0732">Signal</keyword>
<organism evidence="5 6">
    <name type="scientific">Koribacter versatilis (strain Ellin345)</name>
    <dbReference type="NCBI Taxonomy" id="204669"/>
    <lineage>
        <taxon>Bacteria</taxon>
        <taxon>Pseudomonadati</taxon>
        <taxon>Acidobacteriota</taxon>
        <taxon>Terriglobia</taxon>
        <taxon>Terriglobales</taxon>
        <taxon>Candidatus Korobacteraceae</taxon>
        <taxon>Candidatus Korobacter</taxon>
    </lineage>
</organism>
<dbReference type="RefSeq" id="WP_011522463.1">
    <property type="nucleotide sequence ID" value="NC_008009.1"/>
</dbReference>
<evidence type="ECO:0000313" key="6">
    <source>
        <dbReference type="Proteomes" id="UP000002432"/>
    </source>
</evidence>
<feature type="domain" description="Organic solvent tolerance-like N-terminal" evidence="4">
    <location>
        <begin position="622"/>
        <end position="739"/>
    </location>
</feature>
<dbReference type="AlphaFoldDB" id="Q1IR39"/>
<proteinExistence type="predicted"/>
<feature type="domain" description="Organic solvent tolerance-like N-terminal" evidence="4">
    <location>
        <begin position="433"/>
        <end position="518"/>
    </location>
</feature>
<name>Q1IR39_KORVE</name>
<feature type="transmembrane region" description="Helical" evidence="3">
    <location>
        <begin position="12"/>
        <end position="29"/>
    </location>
</feature>
<dbReference type="Pfam" id="PF03968">
    <property type="entry name" value="LptD_N"/>
    <property type="match status" value="2"/>
</dbReference>
<reference evidence="5 6" key="1">
    <citation type="journal article" date="2009" name="Appl. Environ. Microbiol.">
        <title>Three genomes from the phylum Acidobacteria provide insight into the lifestyles of these microorganisms in soils.</title>
        <authorList>
            <person name="Ward N.L."/>
            <person name="Challacombe J.F."/>
            <person name="Janssen P.H."/>
            <person name="Henrissat B."/>
            <person name="Coutinho P.M."/>
            <person name="Wu M."/>
            <person name="Xie G."/>
            <person name="Haft D.H."/>
            <person name="Sait M."/>
            <person name="Badger J."/>
            <person name="Barabote R.D."/>
            <person name="Bradley B."/>
            <person name="Brettin T.S."/>
            <person name="Brinkac L.M."/>
            <person name="Bruce D."/>
            <person name="Creasy T."/>
            <person name="Daugherty S.C."/>
            <person name="Davidsen T.M."/>
            <person name="DeBoy R.T."/>
            <person name="Detter J.C."/>
            <person name="Dodson R.J."/>
            <person name="Durkin A.S."/>
            <person name="Ganapathy A."/>
            <person name="Gwinn-Giglio M."/>
            <person name="Han C.S."/>
            <person name="Khouri H."/>
            <person name="Kiss H."/>
            <person name="Kothari S.P."/>
            <person name="Madupu R."/>
            <person name="Nelson K.E."/>
            <person name="Nelson W.C."/>
            <person name="Paulsen I."/>
            <person name="Penn K."/>
            <person name="Ren Q."/>
            <person name="Rosovitz M.J."/>
            <person name="Selengut J.D."/>
            <person name="Shrivastava S."/>
            <person name="Sullivan S.A."/>
            <person name="Tapia R."/>
            <person name="Thompson L.S."/>
            <person name="Watkins K.L."/>
            <person name="Yang Q."/>
            <person name="Yu C."/>
            <person name="Zafar N."/>
            <person name="Zhou L."/>
            <person name="Kuske C.R."/>
        </authorList>
    </citation>
    <scope>NUCLEOTIDE SEQUENCE [LARGE SCALE GENOMIC DNA]</scope>
    <source>
        <strain evidence="5 6">Ellin345</strain>
    </source>
</reference>
<keyword evidence="3" id="KW-0472">Membrane</keyword>
<dbReference type="PANTHER" id="PTHR36504:SF1">
    <property type="entry name" value="LIPOPOLYSACCHARIDE EXPORT SYSTEM PROTEIN LPTA"/>
    <property type="match status" value="1"/>
</dbReference>
<dbReference type="Pfam" id="PF06835">
    <property type="entry name" value="LptC"/>
    <property type="match status" value="1"/>
</dbReference>
<keyword evidence="3" id="KW-1133">Transmembrane helix</keyword>
<dbReference type="STRING" id="204669.Acid345_1660"/>
<dbReference type="InterPro" id="IPR026265">
    <property type="entry name" value="LptC"/>
</dbReference>
<evidence type="ECO:0000313" key="5">
    <source>
        <dbReference type="EMBL" id="ABF40661.1"/>
    </source>
</evidence>
<dbReference type="NCBIfam" id="TIGR04409">
    <property type="entry name" value="LptC_YrbK"/>
    <property type="match status" value="1"/>
</dbReference>
<dbReference type="OrthoDB" id="102574at2"/>
<dbReference type="KEGG" id="aba:Acid345_1660"/>
<evidence type="ECO:0000256" key="3">
    <source>
        <dbReference type="SAM" id="Phobius"/>
    </source>
</evidence>